<dbReference type="InterPro" id="IPR000257">
    <property type="entry name" value="Uroporphyrinogen_deCOase"/>
</dbReference>
<sequence length="337" mass="37724">MMNAKLERTHSMLATPKTGEGRVYFHPILMMHAATLYGKTYTEFMSDHNVLVESNLRLLEMYDHDAVSVISDPYREASAFGATITFNGDNSPKGEKLVHSMEDVERLEIPDVYACERTLDRINGVKLFREKLGEPFPIIGWVEGPLAEAADLAGVSEILMNMVIEPEMVQALQLKCLQMAKNFALAQIKAGANIIGVGDAVCSQISKDMYDEFCLPLHKELFSFIHAQGAIVKLHICGNITHILPSLAKTDVDILDVDWMVNVREAYEVMGEDVMICGNLDPVTVVMQGDKKLIKEKYDAVKSQIPLENWIMMAGCEIPRATPVENMRYLREISIGR</sequence>
<dbReference type="Pfam" id="PF01208">
    <property type="entry name" value="URO-D"/>
    <property type="match status" value="1"/>
</dbReference>
<dbReference type="EMBL" id="JACRTF010000001">
    <property type="protein sequence ID" value="MBC8592953.1"/>
    <property type="molecule type" value="Genomic_DNA"/>
</dbReference>
<dbReference type="AlphaFoldDB" id="A0A926EZR7"/>
<dbReference type="InterPro" id="IPR052024">
    <property type="entry name" value="Methanogen_methyltrans"/>
</dbReference>
<dbReference type="PANTHER" id="PTHR47099">
    <property type="entry name" value="METHYLCOBAMIDE:COM METHYLTRANSFERASE MTBA"/>
    <property type="match status" value="1"/>
</dbReference>
<proteinExistence type="predicted"/>
<evidence type="ECO:0000313" key="3">
    <source>
        <dbReference type="Proteomes" id="UP000651085"/>
    </source>
</evidence>
<reference evidence="2" key="1">
    <citation type="submission" date="2020-08" db="EMBL/GenBank/DDBJ databases">
        <title>Genome public.</title>
        <authorList>
            <person name="Liu C."/>
            <person name="Sun Q."/>
        </authorList>
    </citation>
    <scope>NUCLEOTIDE SEQUENCE</scope>
    <source>
        <strain evidence="2">N12</strain>
    </source>
</reference>
<gene>
    <name evidence="2" type="ORF">H8744_06725</name>
</gene>
<dbReference type="GO" id="GO:0004853">
    <property type="term" value="F:uroporphyrinogen decarboxylase activity"/>
    <property type="evidence" value="ECO:0007669"/>
    <property type="project" value="InterPro"/>
</dbReference>
<dbReference type="CDD" id="cd03465">
    <property type="entry name" value="URO-D_like"/>
    <property type="match status" value="1"/>
</dbReference>
<organism evidence="2 3">
    <name type="scientific">Jilunia laotingensis</name>
    <dbReference type="NCBI Taxonomy" id="2763675"/>
    <lineage>
        <taxon>Bacteria</taxon>
        <taxon>Pseudomonadati</taxon>
        <taxon>Bacteroidota</taxon>
        <taxon>Bacteroidia</taxon>
        <taxon>Bacteroidales</taxon>
        <taxon>Bacteroidaceae</taxon>
        <taxon>Jilunia</taxon>
    </lineage>
</organism>
<dbReference type="GO" id="GO:0006779">
    <property type="term" value="P:porphyrin-containing compound biosynthetic process"/>
    <property type="evidence" value="ECO:0007669"/>
    <property type="project" value="InterPro"/>
</dbReference>
<dbReference type="Proteomes" id="UP000651085">
    <property type="component" value="Unassembled WGS sequence"/>
</dbReference>
<dbReference type="InterPro" id="IPR038071">
    <property type="entry name" value="UROD/MetE-like_sf"/>
</dbReference>
<evidence type="ECO:0000313" key="2">
    <source>
        <dbReference type="EMBL" id="MBC8592953.1"/>
    </source>
</evidence>
<dbReference type="SUPFAM" id="SSF51726">
    <property type="entry name" value="UROD/MetE-like"/>
    <property type="match status" value="1"/>
</dbReference>
<comment type="caution">
    <text evidence="2">The sequence shown here is derived from an EMBL/GenBank/DDBJ whole genome shotgun (WGS) entry which is preliminary data.</text>
</comment>
<accession>A0A926EZR7</accession>
<evidence type="ECO:0000259" key="1">
    <source>
        <dbReference type="Pfam" id="PF01208"/>
    </source>
</evidence>
<feature type="domain" description="Uroporphyrinogen decarboxylase (URO-D)" evidence="1">
    <location>
        <begin position="32"/>
        <end position="332"/>
    </location>
</feature>
<dbReference type="Gene3D" id="3.20.20.210">
    <property type="match status" value="1"/>
</dbReference>
<keyword evidence="3" id="KW-1185">Reference proteome</keyword>
<dbReference type="RefSeq" id="WP_262434116.1">
    <property type="nucleotide sequence ID" value="NZ_JACRTF010000001.1"/>
</dbReference>
<protein>
    <submittedName>
        <fullName evidence="2">Uroporphyrinogen decarboxylase family protein</fullName>
    </submittedName>
</protein>
<name>A0A926EZR7_9BACT</name>
<dbReference type="PANTHER" id="PTHR47099:SF1">
    <property type="entry name" value="METHYLCOBAMIDE:COM METHYLTRANSFERASE MTBA"/>
    <property type="match status" value="1"/>
</dbReference>